<gene>
    <name evidence="2" type="ORF">SAMN02745220_01468</name>
</gene>
<organism evidence="2 3">
    <name type="scientific">Desulfopila aestuarii DSM 18488</name>
    <dbReference type="NCBI Taxonomy" id="1121416"/>
    <lineage>
        <taxon>Bacteria</taxon>
        <taxon>Pseudomonadati</taxon>
        <taxon>Thermodesulfobacteriota</taxon>
        <taxon>Desulfobulbia</taxon>
        <taxon>Desulfobulbales</taxon>
        <taxon>Desulfocapsaceae</taxon>
        <taxon>Desulfopila</taxon>
    </lineage>
</organism>
<dbReference type="EMBL" id="FRFE01000005">
    <property type="protein sequence ID" value="SHO46395.1"/>
    <property type="molecule type" value="Genomic_DNA"/>
</dbReference>
<dbReference type="OrthoDB" id="9862873at2"/>
<accession>A0A1M7Y2W3</accession>
<dbReference type="Proteomes" id="UP000184603">
    <property type="component" value="Unassembled WGS sequence"/>
</dbReference>
<dbReference type="Gene3D" id="2.40.10.220">
    <property type="entry name" value="predicted glycosyltransferase like domains"/>
    <property type="match status" value="1"/>
</dbReference>
<dbReference type="RefSeq" id="WP_073612800.1">
    <property type="nucleotide sequence ID" value="NZ_FRFE01000005.1"/>
</dbReference>
<dbReference type="AlphaFoldDB" id="A0A1M7Y2W3"/>
<protein>
    <submittedName>
        <fullName evidence="2">PilZ domain-containing protein</fullName>
    </submittedName>
</protein>
<evidence type="ECO:0000259" key="1">
    <source>
        <dbReference type="Pfam" id="PF07238"/>
    </source>
</evidence>
<evidence type="ECO:0000313" key="2">
    <source>
        <dbReference type="EMBL" id="SHO46395.1"/>
    </source>
</evidence>
<proteinExistence type="predicted"/>
<name>A0A1M7Y2W3_9BACT</name>
<dbReference type="InterPro" id="IPR009875">
    <property type="entry name" value="PilZ_domain"/>
</dbReference>
<dbReference type="GO" id="GO:0035438">
    <property type="term" value="F:cyclic-di-GMP binding"/>
    <property type="evidence" value="ECO:0007669"/>
    <property type="project" value="InterPro"/>
</dbReference>
<dbReference type="SUPFAM" id="SSF141371">
    <property type="entry name" value="PilZ domain-like"/>
    <property type="match status" value="1"/>
</dbReference>
<sequence length="120" mass="13566">MADAGITGSKRSALRFAGYDRPMTFRTDYDDGTAQLVNISTSGCAIHRATPELEVEQKILLTFELDRPSNPLNIRAVVIRIDGGNIALQFQHIDENIKRRIVRFFAKETRRQKSELKSTS</sequence>
<dbReference type="Pfam" id="PF07238">
    <property type="entry name" value="PilZ"/>
    <property type="match status" value="1"/>
</dbReference>
<feature type="domain" description="PilZ" evidence="1">
    <location>
        <begin position="10"/>
        <end position="106"/>
    </location>
</feature>
<reference evidence="2 3" key="1">
    <citation type="submission" date="2016-12" db="EMBL/GenBank/DDBJ databases">
        <authorList>
            <person name="Song W.-J."/>
            <person name="Kurnit D.M."/>
        </authorList>
    </citation>
    <scope>NUCLEOTIDE SEQUENCE [LARGE SCALE GENOMIC DNA]</scope>
    <source>
        <strain evidence="2 3">DSM 18488</strain>
    </source>
</reference>
<evidence type="ECO:0000313" key="3">
    <source>
        <dbReference type="Proteomes" id="UP000184603"/>
    </source>
</evidence>
<keyword evidence="3" id="KW-1185">Reference proteome</keyword>